<reference evidence="2" key="1">
    <citation type="submission" date="2020-11" db="EMBL/GenBank/DDBJ databases">
        <title>Adaptations for nitrogen fixation in a non-lichenized fungal sporocarp promotes dispersal by wood-feeding termites.</title>
        <authorList>
            <consortium name="DOE Joint Genome Institute"/>
            <person name="Koch R.A."/>
            <person name="Yoon G."/>
            <person name="Arayal U."/>
            <person name="Lail K."/>
            <person name="Amirebrahimi M."/>
            <person name="Labutti K."/>
            <person name="Lipzen A."/>
            <person name="Riley R."/>
            <person name="Barry K."/>
            <person name="Henrissat B."/>
            <person name="Grigoriev I.V."/>
            <person name="Herr J.R."/>
            <person name="Aime M.C."/>
        </authorList>
    </citation>
    <scope>NUCLEOTIDE SEQUENCE</scope>
    <source>
        <strain evidence="2">MCA 3950</strain>
    </source>
</reference>
<protein>
    <submittedName>
        <fullName evidence="2">WD40 repeat-like protein</fullName>
    </submittedName>
</protein>
<evidence type="ECO:0000313" key="3">
    <source>
        <dbReference type="Proteomes" id="UP000812287"/>
    </source>
</evidence>
<dbReference type="GO" id="GO:0030686">
    <property type="term" value="C:90S preribosome"/>
    <property type="evidence" value="ECO:0007669"/>
    <property type="project" value="InterPro"/>
</dbReference>
<organism evidence="2 3">
    <name type="scientific">Guyanagaster necrorhizus</name>
    <dbReference type="NCBI Taxonomy" id="856835"/>
    <lineage>
        <taxon>Eukaryota</taxon>
        <taxon>Fungi</taxon>
        <taxon>Dikarya</taxon>
        <taxon>Basidiomycota</taxon>
        <taxon>Agaricomycotina</taxon>
        <taxon>Agaricomycetes</taxon>
        <taxon>Agaricomycetidae</taxon>
        <taxon>Agaricales</taxon>
        <taxon>Marasmiineae</taxon>
        <taxon>Physalacriaceae</taxon>
        <taxon>Guyanagaster</taxon>
    </lineage>
</organism>
<dbReference type="GO" id="GO:0003723">
    <property type="term" value="F:RNA binding"/>
    <property type="evidence" value="ECO:0007669"/>
    <property type="project" value="TreeGrafter"/>
</dbReference>
<dbReference type="Pfam" id="PF00400">
    <property type="entry name" value="WD40"/>
    <property type="match status" value="2"/>
</dbReference>
<keyword evidence="3" id="KW-1185">Reference proteome</keyword>
<dbReference type="SUPFAM" id="SSF50978">
    <property type="entry name" value="WD40 repeat-like"/>
    <property type="match status" value="1"/>
</dbReference>
<dbReference type="PROSITE" id="PS50082">
    <property type="entry name" value="WD_REPEATS_2"/>
    <property type="match status" value="1"/>
</dbReference>
<dbReference type="InterPro" id="IPR036322">
    <property type="entry name" value="WD40_repeat_dom_sf"/>
</dbReference>
<dbReference type="GeneID" id="66107589"/>
<dbReference type="InterPro" id="IPR015943">
    <property type="entry name" value="WD40/YVTN_repeat-like_dom_sf"/>
</dbReference>
<dbReference type="PANTHER" id="PTHR44163:SF1">
    <property type="entry name" value="U3 SMALL NUCLEOLAR RNA-ASSOCIATED PROTEIN 4 HOMOLOG"/>
    <property type="match status" value="1"/>
</dbReference>
<dbReference type="GO" id="GO:0034455">
    <property type="term" value="C:t-UTP complex"/>
    <property type="evidence" value="ECO:0007669"/>
    <property type="project" value="TreeGrafter"/>
</dbReference>
<gene>
    <name evidence="2" type="ORF">BT62DRAFT_927589</name>
</gene>
<dbReference type="GO" id="GO:0000462">
    <property type="term" value="P:maturation of SSU-rRNA from tricistronic rRNA transcript (SSU-rRNA, 5.8S rRNA, LSU-rRNA)"/>
    <property type="evidence" value="ECO:0007669"/>
    <property type="project" value="InterPro"/>
</dbReference>
<comment type="caution">
    <text evidence="2">The sequence shown here is derived from an EMBL/GenBank/DDBJ whole genome shotgun (WGS) entry which is preliminary data.</text>
</comment>
<dbReference type="GO" id="GO:0032040">
    <property type="term" value="C:small-subunit processome"/>
    <property type="evidence" value="ECO:0007669"/>
    <property type="project" value="TreeGrafter"/>
</dbReference>
<sequence>MADSHIQTAISVHRCRFVDYTPSPITALAFPPLPLPSPKAKASTAAAQFPRFATLAVGHANGSIDLCHWAGEKDGFHSPQAWAVTKTLPGLYPSKVDSLAFSIRCPHQLRFDEVPNLDVLRLFSSGGGSELLEWDTDRCCVRRTISSQGGSIWSVSVNPASTQLAMGCEDGSIRILSLLDDDLVHLRKFDRVKSRLLSIAWGPPTLKRASTDPRQTDDEEYEWADSWLVTGGSDSSLRKWDAVTGRSSERMGTDKVRGERTLVWAVCALGDGTIVSGDSLGMVKFWDSRTCTQLQTFQGHDADALCLAVSPEGSVVYSSGVDQKTTQYSLVKTHVTDGSSAGRTTTRWIQSSFRRLHSHDVRALAMWPPYTPLPITHKRSFPIDIAPVLASGGLDMSVVVTPAALPSSTINKIINPLATSTEATFSESYHRRLAYAAGPSNASAISISRGARLVSCLREAGVSIWRINQRSEGNLDDGETASGDDAWEKVLEMDLNVHTNLVASAISDDGLWFVVSDLYETKLFSLATDPKGDLTPKRVRNFGSILQAQLPFTPDSTGGLAFAFTPDSSKLVMATSMSSCVLLIDIGNDSGEPRVLRRFDHHRQRNGMGGDRVTKKLRPDGDVDMEATPDNNSSSCVAVNILRISVSADGQWAATSDDNARTHVFNLDSIQHHCVLPSFAHPAQTLAFDPSKSSLLTLAFPDNSIQIYDVESRQFPSWSKALVASLPQRFTQAHDPIVGVAFDPGARQSTSDSSPTKYALFWGSTWMCKINMDGSNFSNGGFNKKRRRAHNMKRPAIAAQDQHATDFKMITHFRPILHADFISPGELVVVERPLVDVLATLPPAYFRHKYGAS</sequence>
<dbReference type="SMART" id="SM00320">
    <property type="entry name" value="WD40"/>
    <property type="match status" value="7"/>
</dbReference>
<dbReference type="RefSeq" id="XP_043043772.1">
    <property type="nucleotide sequence ID" value="XM_043185292.1"/>
</dbReference>
<feature type="repeat" description="WD" evidence="1">
    <location>
        <begin position="228"/>
        <end position="250"/>
    </location>
</feature>
<dbReference type="OrthoDB" id="8883818at2759"/>
<proteinExistence type="predicted"/>
<dbReference type="Proteomes" id="UP000812287">
    <property type="component" value="Unassembled WGS sequence"/>
</dbReference>
<dbReference type="Gene3D" id="2.130.10.10">
    <property type="entry name" value="YVTN repeat-like/Quinoprotein amine dehydrogenase"/>
    <property type="match status" value="3"/>
</dbReference>
<dbReference type="EMBL" id="MU250526">
    <property type="protein sequence ID" value="KAG7450272.1"/>
    <property type="molecule type" value="Genomic_DNA"/>
</dbReference>
<dbReference type="InterPro" id="IPR001680">
    <property type="entry name" value="WD40_rpt"/>
</dbReference>
<evidence type="ECO:0000256" key="1">
    <source>
        <dbReference type="PROSITE-ProRule" id="PRU00221"/>
    </source>
</evidence>
<dbReference type="AlphaFoldDB" id="A0A9P7W0C3"/>
<name>A0A9P7W0C3_9AGAR</name>
<dbReference type="PANTHER" id="PTHR44163">
    <property type="entry name" value="U3 SMALL NUCLEOLAR RNA-ASSOCIATED PROTEIN 4 HOMOLOG"/>
    <property type="match status" value="1"/>
</dbReference>
<accession>A0A9P7W0C3</accession>
<evidence type="ECO:0000313" key="2">
    <source>
        <dbReference type="EMBL" id="KAG7450272.1"/>
    </source>
</evidence>
<keyword evidence="1" id="KW-0853">WD repeat</keyword>
<dbReference type="InterPro" id="IPR046351">
    <property type="entry name" value="UTP4"/>
</dbReference>